<dbReference type="InterPro" id="IPR007789">
    <property type="entry name" value="DUF688"/>
</dbReference>
<evidence type="ECO:0000256" key="1">
    <source>
        <dbReference type="SAM" id="MobiDB-lite"/>
    </source>
</evidence>
<protein>
    <submittedName>
        <fullName evidence="2">Uncharacterized protein</fullName>
    </submittedName>
</protein>
<feature type="compositionally biased region" description="Basic residues" evidence="1">
    <location>
        <begin position="115"/>
        <end position="124"/>
    </location>
</feature>
<dbReference type="Proteomes" id="UP000541444">
    <property type="component" value="Unassembled WGS sequence"/>
</dbReference>
<name>A0A7J7LI33_9MAGN</name>
<sequence>MECNDIRLRNMENLRENGSLRFISLLQGDEIFFNKLLTRDTSTGVSSRFYQQMGEGVPFKWESQPGKPINPQVKSFPPLSPPPAVQNLFIPPSPCNNNMKGSTWSSTVRFWKKSKKNQHRKKNHAGKDENDSAFDLPGLGRVDNFEFWSSDTNSVSPLRRSSSTSSTTSSDRFSSLSSVPGSHKKSTSFHKRVRIDGLQWVLSCTPWNINGVPVSTTK</sequence>
<reference evidence="2 3" key="1">
    <citation type="journal article" date="2020" name="IScience">
        <title>Genome Sequencing of the Endangered Kingdonia uniflora (Circaeasteraceae, Ranunculales) Reveals Potential Mechanisms of Evolutionary Specialization.</title>
        <authorList>
            <person name="Sun Y."/>
            <person name="Deng T."/>
            <person name="Zhang A."/>
            <person name="Moore M.J."/>
            <person name="Landis J.B."/>
            <person name="Lin N."/>
            <person name="Zhang H."/>
            <person name="Zhang X."/>
            <person name="Huang J."/>
            <person name="Zhang X."/>
            <person name="Sun H."/>
            <person name="Wang H."/>
        </authorList>
    </citation>
    <scope>NUCLEOTIDE SEQUENCE [LARGE SCALE GENOMIC DNA]</scope>
    <source>
        <strain evidence="2">TB1705</strain>
        <tissue evidence="2">Leaf</tissue>
    </source>
</reference>
<dbReference type="EMBL" id="JACGCM010002261">
    <property type="protein sequence ID" value="KAF6142306.1"/>
    <property type="molecule type" value="Genomic_DNA"/>
</dbReference>
<evidence type="ECO:0000313" key="2">
    <source>
        <dbReference type="EMBL" id="KAF6142306.1"/>
    </source>
</evidence>
<dbReference type="OrthoDB" id="1684445at2759"/>
<comment type="caution">
    <text evidence="2">The sequence shown here is derived from an EMBL/GenBank/DDBJ whole genome shotgun (WGS) entry which is preliminary data.</text>
</comment>
<evidence type="ECO:0000313" key="3">
    <source>
        <dbReference type="Proteomes" id="UP000541444"/>
    </source>
</evidence>
<accession>A0A7J7LI33</accession>
<proteinExistence type="predicted"/>
<organism evidence="2 3">
    <name type="scientific">Kingdonia uniflora</name>
    <dbReference type="NCBI Taxonomy" id="39325"/>
    <lineage>
        <taxon>Eukaryota</taxon>
        <taxon>Viridiplantae</taxon>
        <taxon>Streptophyta</taxon>
        <taxon>Embryophyta</taxon>
        <taxon>Tracheophyta</taxon>
        <taxon>Spermatophyta</taxon>
        <taxon>Magnoliopsida</taxon>
        <taxon>Ranunculales</taxon>
        <taxon>Circaeasteraceae</taxon>
        <taxon>Kingdonia</taxon>
    </lineage>
</organism>
<feature type="compositionally biased region" description="Low complexity" evidence="1">
    <location>
        <begin position="154"/>
        <end position="180"/>
    </location>
</feature>
<dbReference type="AlphaFoldDB" id="A0A7J7LI33"/>
<feature type="region of interest" description="Disordered" evidence="1">
    <location>
        <begin position="115"/>
        <end position="135"/>
    </location>
</feature>
<dbReference type="Pfam" id="PF05097">
    <property type="entry name" value="DUF688"/>
    <property type="match status" value="1"/>
</dbReference>
<gene>
    <name evidence="2" type="ORF">GIB67_023331</name>
</gene>
<feature type="region of interest" description="Disordered" evidence="1">
    <location>
        <begin position="152"/>
        <end position="188"/>
    </location>
</feature>
<dbReference type="PANTHER" id="PTHR33257:SF4">
    <property type="entry name" value="EXPRESSED PROTEIN"/>
    <property type="match status" value="1"/>
</dbReference>
<keyword evidence="3" id="KW-1185">Reference proteome</keyword>
<dbReference type="PANTHER" id="PTHR33257">
    <property type="entry name" value="OS05G0165500 PROTEIN"/>
    <property type="match status" value="1"/>
</dbReference>